<evidence type="ECO:0000313" key="3">
    <source>
        <dbReference type="EMBL" id="MFC6066888.1"/>
    </source>
</evidence>
<feature type="compositionally biased region" description="Low complexity" evidence="1">
    <location>
        <begin position="318"/>
        <end position="334"/>
    </location>
</feature>
<accession>A0ABW1MU40</accession>
<feature type="region of interest" description="Disordered" evidence="1">
    <location>
        <begin position="1"/>
        <end position="41"/>
    </location>
</feature>
<keyword evidence="4" id="KW-1185">Reference proteome</keyword>
<reference evidence="4" key="1">
    <citation type="journal article" date="2019" name="Int. J. Syst. Evol. Microbiol.">
        <title>The Global Catalogue of Microorganisms (GCM) 10K type strain sequencing project: providing services to taxonomists for standard genome sequencing and annotation.</title>
        <authorList>
            <consortium name="The Broad Institute Genomics Platform"/>
            <consortium name="The Broad Institute Genome Sequencing Center for Infectious Disease"/>
            <person name="Wu L."/>
            <person name="Ma J."/>
        </authorList>
    </citation>
    <scope>NUCLEOTIDE SEQUENCE [LARGE SCALE GENOMIC DNA]</scope>
    <source>
        <strain evidence="4">CGMCC 1.15180</strain>
    </source>
</reference>
<dbReference type="Proteomes" id="UP001596139">
    <property type="component" value="Unassembled WGS sequence"/>
</dbReference>
<comment type="caution">
    <text evidence="3">The sequence shown here is derived from an EMBL/GenBank/DDBJ whole genome shotgun (WGS) entry which is preliminary data.</text>
</comment>
<evidence type="ECO:0000256" key="1">
    <source>
        <dbReference type="SAM" id="MobiDB-lite"/>
    </source>
</evidence>
<sequence length="410" mass="42977">MSQQGDTRGHEDDWWRELYEAGDGKPGDAGPSTAPDTLDDRVDSALRTLDAAVAPEAADAFEAADEADAPEPPVPVVEFIGDRPPTYAAEPVALPAADPADLAGLVPDTELDGAQYGTLTLRAASVRGDSARYRGDPRRDALLTARFGAGRQTLILIAVASGAHASPEGHRAARDACQWIGAAVGRSGSRLADDIRTGRREALRSGLQRLTDRSYGRLRARAAELGLDPREYTASLRCLLLPADPACRTRVFFGLGGGGLFRLRDGVWQDLEPPLPPDEAVGGPVVGYGTQSPGIPAQRGPAGPEPTAQDPEPTMNLGVTGAPGATPEAAPEPVGEPFLFRASVARSGDTLLLCSAGLAEPLRETPDFAARLAGRWAETEPPGLAAFLADAQLRVKGHAKDRTAAAVWES</sequence>
<protein>
    <submittedName>
        <fullName evidence="3">Protein phosphatase 2C domain-containing protein</fullName>
    </submittedName>
</protein>
<evidence type="ECO:0000313" key="4">
    <source>
        <dbReference type="Proteomes" id="UP001596139"/>
    </source>
</evidence>
<name>A0ABW1MU40_9ACTN</name>
<feature type="region of interest" description="Disordered" evidence="1">
    <location>
        <begin position="289"/>
        <end position="334"/>
    </location>
</feature>
<feature type="domain" description="PPM-type phosphatase" evidence="2">
    <location>
        <begin position="127"/>
        <end position="271"/>
    </location>
</feature>
<dbReference type="InterPro" id="IPR001932">
    <property type="entry name" value="PPM-type_phosphatase-like_dom"/>
</dbReference>
<organism evidence="3 4">
    <name type="scientific">Streptomyces ochraceiscleroticus</name>
    <dbReference type="NCBI Taxonomy" id="47761"/>
    <lineage>
        <taxon>Bacteria</taxon>
        <taxon>Bacillati</taxon>
        <taxon>Actinomycetota</taxon>
        <taxon>Actinomycetes</taxon>
        <taxon>Kitasatosporales</taxon>
        <taxon>Streptomycetaceae</taxon>
        <taxon>Streptomyces</taxon>
    </lineage>
</organism>
<gene>
    <name evidence="3" type="ORF">ACFP4F_30705</name>
</gene>
<dbReference type="Pfam" id="PF13672">
    <property type="entry name" value="PP2C_2"/>
    <property type="match status" value="1"/>
</dbReference>
<feature type="compositionally biased region" description="Basic and acidic residues" evidence="1">
    <location>
        <begin position="7"/>
        <end position="26"/>
    </location>
</feature>
<evidence type="ECO:0000259" key="2">
    <source>
        <dbReference type="Pfam" id="PF13672"/>
    </source>
</evidence>
<dbReference type="EMBL" id="JBHSPX010000008">
    <property type="protein sequence ID" value="MFC6066888.1"/>
    <property type="molecule type" value="Genomic_DNA"/>
</dbReference>
<dbReference type="RefSeq" id="WP_031061041.1">
    <property type="nucleotide sequence ID" value="NZ_JBHSPX010000008.1"/>
</dbReference>
<proteinExistence type="predicted"/>